<dbReference type="InterPro" id="IPR014729">
    <property type="entry name" value="Rossmann-like_a/b/a_fold"/>
</dbReference>
<gene>
    <name evidence="3" type="ORF">BME96_03760</name>
</gene>
<dbReference type="Proteomes" id="UP000182945">
    <property type="component" value="Chromosome"/>
</dbReference>
<dbReference type="PANTHER" id="PTHR46268:SF6">
    <property type="entry name" value="UNIVERSAL STRESS PROTEIN UP12"/>
    <property type="match status" value="1"/>
</dbReference>
<protein>
    <submittedName>
        <fullName evidence="3">Universal stress protein UspA</fullName>
    </submittedName>
</protein>
<evidence type="ECO:0000313" key="3">
    <source>
        <dbReference type="EMBL" id="APC47336.1"/>
    </source>
</evidence>
<evidence type="ECO:0000259" key="2">
    <source>
        <dbReference type="Pfam" id="PF00582"/>
    </source>
</evidence>
<dbReference type="SUPFAM" id="SSF52402">
    <property type="entry name" value="Adenine nucleotide alpha hydrolases-like"/>
    <property type="match status" value="1"/>
</dbReference>
<dbReference type="GeneID" id="71513499"/>
<name>A0AAC9NKB1_VIRHA</name>
<dbReference type="PANTHER" id="PTHR46268">
    <property type="entry name" value="STRESS RESPONSE PROTEIN NHAX"/>
    <property type="match status" value="1"/>
</dbReference>
<dbReference type="Gene3D" id="3.40.50.620">
    <property type="entry name" value="HUPs"/>
    <property type="match status" value="1"/>
</dbReference>
<dbReference type="PRINTS" id="PR01438">
    <property type="entry name" value="UNVRSLSTRESS"/>
</dbReference>
<reference evidence="3 4" key="1">
    <citation type="submission" date="2016-11" db="EMBL/GenBank/DDBJ databases">
        <title>Complete genome sequencing of Virgibacillus halodenitrificans PDB-F2.</title>
        <authorList>
            <person name="Sun Z."/>
            <person name="Zhou Y."/>
            <person name="Li H."/>
        </authorList>
    </citation>
    <scope>NUCLEOTIDE SEQUENCE [LARGE SCALE GENOMIC DNA]</scope>
    <source>
        <strain evidence="3 4">PDB-F2</strain>
    </source>
</reference>
<dbReference type="KEGG" id="vhl:BME96_03760"/>
<dbReference type="EMBL" id="CP017962">
    <property type="protein sequence ID" value="APC47336.1"/>
    <property type="molecule type" value="Genomic_DNA"/>
</dbReference>
<dbReference type="Pfam" id="PF00582">
    <property type="entry name" value="Usp"/>
    <property type="match status" value="1"/>
</dbReference>
<proteinExistence type="inferred from homology"/>
<organism evidence="3 4">
    <name type="scientific">Virgibacillus halodenitrificans</name>
    <name type="common">Bacillus halodenitrificans</name>
    <dbReference type="NCBI Taxonomy" id="1482"/>
    <lineage>
        <taxon>Bacteria</taxon>
        <taxon>Bacillati</taxon>
        <taxon>Bacillota</taxon>
        <taxon>Bacilli</taxon>
        <taxon>Bacillales</taxon>
        <taxon>Bacillaceae</taxon>
        <taxon>Virgibacillus</taxon>
    </lineage>
</organism>
<evidence type="ECO:0000256" key="1">
    <source>
        <dbReference type="ARBA" id="ARBA00008791"/>
    </source>
</evidence>
<feature type="domain" description="UspA" evidence="2">
    <location>
        <begin position="1"/>
        <end position="144"/>
    </location>
</feature>
<comment type="similarity">
    <text evidence="1">Belongs to the universal stress protein A family.</text>
</comment>
<evidence type="ECO:0000313" key="4">
    <source>
        <dbReference type="Proteomes" id="UP000182945"/>
    </source>
</evidence>
<dbReference type="AlphaFoldDB" id="A0AAC9NKB1"/>
<accession>A0AAC9NKB1</accession>
<dbReference type="CDD" id="cd00293">
    <property type="entry name" value="USP-like"/>
    <property type="match status" value="1"/>
</dbReference>
<dbReference type="InterPro" id="IPR006016">
    <property type="entry name" value="UspA"/>
</dbReference>
<sequence>MSRKILVAYDGSPLSRQAIEEAKQQAAIKQGAEVYVIAVARTSGPNTNVVVSRSIGNELAEHFHPQLEKIKQEFERLDISIFMEVIVGDPNENPGKSICKFAEEQDIDLIIVGSRGLGNVKKIILGSVSNYVVQHSTSPILIMK</sequence>
<dbReference type="InterPro" id="IPR006015">
    <property type="entry name" value="Universal_stress_UspA"/>
</dbReference>
<dbReference type="RefSeq" id="WP_019377064.1">
    <property type="nucleotide sequence ID" value="NZ_CP017962.1"/>
</dbReference>